<proteinExistence type="predicted"/>
<dbReference type="EMBL" id="CM039431">
    <property type="protein sequence ID" value="KAI4338312.1"/>
    <property type="molecule type" value="Genomic_DNA"/>
</dbReference>
<protein>
    <submittedName>
        <fullName evidence="1">Uncharacterized protein</fullName>
    </submittedName>
</protein>
<keyword evidence="2" id="KW-1185">Reference proteome</keyword>
<reference evidence="1 2" key="1">
    <citation type="journal article" date="2022" name="DNA Res.">
        <title>Chromosomal-level genome assembly of the orchid tree Bauhinia variegata (Leguminosae; Cercidoideae) supports the allotetraploid origin hypothesis of Bauhinia.</title>
        <authorList>
            <person name="Zhong Y."/>
            <person name="Chen Y."/>
            <person name="Zheng D."/>
            <person name="Pang J."/>
            <person name="Liu Y."/>
            <person name="Luo S."/>
            <person name="Meng S."/>
            <person name="Qian L."/>
            <person name="Wei D."/>
            <person name="Dai S."/>
            <person name="Zhou R."/>
        </authorList>
    </citation>
    <scope>NUCLEOTIDE SEQUENCE [LARGE SCALE GENOMIC DNA]</scope>
    <source>
        <strain evidence="1">BV-YZ2020</strain>
    </source>
</reference>
<dbReference type="Proteomes" id="UP000828941">
    <property type="component" value="Chromosome 6"/>
</dbReference>
<accession>A0ACB9NRP1</accession>
<comment type="caution">
    <text evidence="1">The sequence shown here is derived from an EMBL/GenBank/DDBJ whole genome shotgun (WGS) entry which is preliminary data.</text>
</comment>
<sequence>MLGTIEDVSINVEERGRETQPPHQGNKKGSGTSKVRVEDLDALSMKVDALEEVLLEMVGRMEYVEKNVGILETHTIGKLESLKNTMETFGSFEVQRMESVCILEAKVMVTIIAMQIKLDTLKTSLERQGSISLGKGGGDKGKEKYGDKSGDGRPLLRKQQDSQKKSYSSPLSCYVCKGPHRKKDCPKLGTLAAMAEEKEVHEEEESNAKMGSLMLLNAVKAKLTPKETKSEDLMYVEAKLNGKPVNIMVDTGATHNFITLEKAKRVGLGMTQGGGWLKTVNSSPEQLNGVARGVELCLGLGVAKQIFLWCQWMTLK</sequence>
<evidence type="ECO:0000313" key="1">
    <source>
        <dbReference type="EMBL" id="KAI4338312.1"/>
    </source>
</evidence>
<gene>
    <name evidence="1" type="ORF">L6164_016653</name>
</gene>
<organism evidence="1 2">
    <name type="scientific">Bauhinia variegata</name>
    <name type="common">Purple orchid tree</name>
    <name type="synonym">Phanera variegata</name>
    <dbReference type="NCBI Taxonomy" id="167791"/>
    <lineage>
        <taxon>Eukaryota</taxon>
        <taxon>Viridiplantae</taxon>
        <taxon>Streptophyta</taxon>
        <taxon>Embryophyta</taxon>
        <taxon>Tracheophyta</taxon>
        <taxon>Spermatophyta</taxon>
        <taxon>Magnoliopsida</taxon>
        <taxon>eudicotyledons</taxon>
        <taxon>Gunneridae</taxon>
        <taxon>Pentapetalae</taxon>
        <taxon>rosids</taxon>
        <taxon>fabids</taxon>
        <taxon>Fabales</taxon>
        <taxon>Fabaceae</taxon>
        <taxon>Cercidoideae</taxon>
        <taxon>Cercideae</taxon>
        <taxon>Bauhiniinae</taxon>
        <taxon>Bauhinia</taxon>
    </lineage>
</organism>
<evidence type="ECO:0000313" key="2">
    <source>
        <dbReference type="Proteomes" id="UP000828941"/>
    </source>
</evidence>
<name>A0ACB9NRP1_BAUVA</name>